<evidence type="ECO:0000256" key="8">
    <source>
        <dbReference type="ARBA" id="ARBA00023285"/>
    </source>
</evidence>
<keyword evidence="7 11" id="KW-0413">Isomerase</keyword>
<dbReference type="NCBIfam" id="TIGR00642">
    <property type="entry name" value="mmCoA_mut_beta"/>
    <property type="match status" value="1"/>
</dbReference>
<dbReference type="InterPro" id="IPR016176">
    <property type="entry name" value="Cbl-dep_enz_cat"/>
</dbReference>
<dbReference type="EMBL" id="JADIMV010000002">
    <property type="protein sequence ID" value="MBO8439035.1"/>
    <property type="molecule type" value="Genomic_DNA"/>
</dbReference>
<dbReference type="InterPro" id="IPR006099">
    <property type="entry name" value="MeMalonylCoA_mutase_a/b_cat"/>
</dbReference>
<evidence type="ECO:0000256" key="4">
    <source>
        <dbReference type="ARBA" id="ARBA00008465"/>
    </source>
</evidence>
<accession>A0A940IDS6</accession>
<dbReference type="GO" id="GO:0046872">
    <property type="term" value="F:metal ion binding"/>
    <property type="evidence" value="ECO:0007669"/>
    <property type="project" value="InterPro"/>
</dbReference>
<evidence type="ECO:0000313" key="11">
    <source>
        <dbReference type="EMBL" id="MBO8439035.1"/>
    </source>
</evidence>
<dbReference type="Gene3D" id="3.40.50.280">
    <property type="entry name" value="Cobalamin-binding domain"/>
    <property type="match status" value="1"/>
</dbReference>
<comment type="similarity">
    <text evidence="4">Belongs to the methylmalonyl-CoA mutase family.</text>
</comment>
<evidence type="ECO:0000256" key="2">
    <source>
        <dbReference type="ARBA" id="ARBA00001922"/>
    </source>
</evidence>
<evidence type="ECO:0000259" key="10">
    <source>
        <dbReference type="Pfam" id="PF01642"/>
    </source>
</evidence>
<reference evidence="11" key="2">
    <citation type="journal article" date="2021" name="PeerJ">
        <title>Extensive microbial diversity within the chicken gut microbiome revealed by metagenomics and culture.</title>
        <authorList>
            <person name="Gilroy R."/>
            <person name="Ravi A."/>
            <person name="Getino M."/>
            <person name="Pursley I."/>
            <person name="Horton D.L."/>
            <person name="Alikhan N.F."/>
            <person name="Baker D."/>
            <person name="Gharbi K."/>
            <person name="Hall N."/>
            <person name="Watson M."/>
            <person name="Adriaenssens E.M."/>
            <person name="Foster-Nyarko E."/>
            <person name="Jarju S."/>
            <person name="Secka A."/>
            <person name="Antonio M."/>
            <person name="Oren A."/>
            <person name="Chaudhuri R.R."/>
            <person name="La Ragione R."/>
            <person name="Hildebrand F."/>
            <person name="Pallen M.J."/>
        </authorList>
    </citation>
    <scope>NUCLEOTIDE SEQUENCE</scope>
    <source>
        <strain evidence="11">3924</strain>
    </source>
</reference>
<comment type="cofactor">
    <cofactor evidence="2">
        <name>adenosylcob(III)alamin</name>
        <dbReference type="ChEBI" id="CHEBI:18408"/>
    </cofactor>
</comment>
<dbReference type="InterPro" id="IPR058549">
    <property type="entry name" value="MeMalonylCoA_mutase_a/b_site"/>
</dbReference>
<evidence type="ECO:0000256" key="3">
    <source>
        <dbReference type="ARBA" id="ARBA00005146"/>
    </source>
</evidence>
<comment type="catalytic activity">
    <reaction evidence="1">
        <text>(R)-methylmalonyl-CoA = succinyl-CoA</text>
        <dbReference type="Rhea" id="RHEA:22888"/>
        <dbReference type="ChEBI" id="CHEBI:57292"/>
        <dbReference type="ChEBI" id="CHEBI:57326"/>
        <dbReference type="EC" id="5.4.99.2"/>
    </reaction>
</comment>
<evidence type="ECO:0000256" key="6">
    <source>
        <dbReference type="ARBA" id="ARBA00022628"/>
    </source>
</evidence>
<dbReference type="SUPFAM" id="SSF52242">
    <property type="entry name" value="Cobalamin (vitamin B12)-binding domain"/>
    <property type="match status" value="1"/>
</dbReference>
<name>A0A940IDS6_9BACT</name>
<gene>
    <name evidence="11" type="primary">mutA</name>
    <name evidence="11" type="ORF">IAC51_00105</name>
</gene>
<dbReference type="CDD" id="cd03677">
    <property type="entry name" value="MM_CoA_mutase_beta"/>
    <property type="match status" value="1"/>
</dbReference>
<comment type="subunit">
    <text evidence="5">Heterodimer of an alpha and a beta chain.</text>
</comment>
<comment type="caution">
    <text evidence="11">The sequence shown here is derived from an EMBL/GenBank/DDBJ whole genome shotgun (WGS) entry which is preliminary data.</text>
</comment>
<dbReference type="EC" id="5.4.99.2" evidence="9"/>
<evidence type="ECO:0000256" key="9">
    <source>
        <dbReference type="NCBIfam" id="TIGR00642"/>
    </source>
</evidence>
<dbReference type="Pfam" id="PF01642">
    <property type="entry name" value="MM_CoA_mutase"/>
    <property type="match status" value="2"/>
</dbReference>
<proteinExistence type="inferred from homology"/>
<keyword evidence="6" id="KW-0846">Cobalamin</keyword>
<dbReference type="AlphaFoldDB" id="A0A940IDS6"/>
<reference evidence="11" key="1">
    <citation type="submission" date="2020-10" db="EMBL/GenBank/DDBJ databases">
        <authorList>
            <person name="Gilroy R."/>
        </authorList>
    </citation>
    <scope>NUCLEOTIDE SEQUENCE</scope>
    <source>
        <strain evidence="11">3924</strain>
    </source>
</reference>
<evidence type="ECO:0000256" key="7">
    <source>
        <dbReference type="ARBA" id="ARBA00023235"/>
    </source>
</evidence>
<dbReference type="GO" id="GO:0019652">
    <property type="term" value="P:lactate fermentation to propionate and acetate"/>
    <property type="evidence" value="ECO:0007669"/>
    <property type="project" value="InterPro"/>
</dbReference>
<evidence type="ECO:0000256" key="1">
    <source>
        <dbReference type="ARBA" id="ARBA00000290"/>
    </source>
</evidence>
<keyword evidence="8" id="KW-0170">Cobalt</keyword>
<dbReference type="PROSITE" id="PS00544">
    <property type="entry name" value="METMALONYL_COA_MUTASE"/>
    <property type="match status" value="1"/>
</dbReference>
<dbReference type="PANTHER" id="PTHR48101">
    <property type="entry name" value="METHYLMALONYL-COA MUTASE, MITOCHONDRIAL-RELATED"/>
    <property type="match status" value="1"/>
</dbReference>
<dbReference type="InterPro" id="IPR036724">
    <property type="entry name" value="Cobalamin-bd_sf"/>
</dbReference>
<dbReference type="Proteomes" id="UP000712007">
    <property type="component" value="Unassembled WGS sequence"/>
</dbReference>
<sequence>MAEKKLNLLADFPAVTTEQWMAKITADLKGADFNKKLVWKTNEGFNVMPFYRLEDVANLKTTASAPGEYPFVRGTKTDNEWRVRQDIDATCAKTANAKALDVLDKGVDSLGFKLNKKELGKEYIETLLNGICAECVELNFTVCIRKCAELAGLLADYLKAKGYDVEKVKGSINCDPINRMLLKGKKLDRAAVAEIVKATVEAGRSLPGFRVIGVNSVSINNAGAYCAQELGYALAWGAEYMTMLTEAGVDVDEAAKAIKFNMGIGGNYFMEIAKIRAARMLWAMIVKAYGPKCDCAAKMRLHAETSRFNMTIYDAHVNLLRSQTEAMSATIAGVDSLTVTPFDVTYKVSDDFSERIARNQQLLLKEESHFDKVTDPSAGSYYIENLTANIADQAWKRFLEITNNGGFFAAVESGKVQEDIKATAEKRLKDVSMRKESILGTNQFPNFKETANEKIALDECCCKCGCETETGLEALPHVRAAQEFEALRLATERAAKRPKAFMLTIGNLAMRLARAQFSCNFFACAGYEVIDNLGFDTVEAGVEAARKAGADIIVLCSSDDEYAELAPAAFKAIGGKEIFVVAGAPACMEELKAAGIENFIHVRVNVLDTLKSFNAQLLK</sequence>
<feature type="domain" description="Methylmalonyl-CoA mutase alpha/beta chain catalytic" evidence="10">
    <location>
        <begin position="124"/>
        <end position="486"/>
    </location>
</feature>
<evidence type="ECO:0000256" key="5">
    <source>
        <dbReference type="ARBA" id="ARBA00011870"/>
    </source>
</evidence>
<dbReference type="PANTHER" id="PTHR48101:SF1">
    <property type="entry name" value="METHYLMALONYL-COA MUTASE, LARGE SUBUNIT"/>
    <property type="match status" value="1"/>
</dbReference>
<dbReference type="GO" id="GO:0004494">
    <property type="term" value="F:methylmalonyl-CoA mutase activity"/>
    <property type="evidence" value="ECO:0007669"/>
    <property type="project" value="UniProtKB-UniRule"/>
</dbReference>
<dbReference type="SUPFAM" id="SSF51703">
    <property type="entry name" value="Cobalamin (vitamin B12)-dependent enzymes"/>
    <property type="match status" value="1"/>
</dbReference>
<organism evidence="11 12">
    <name type="scientific">Candidatus Aphodosoma intestinipullorum</name>
    <dbReference type="NCBI Taxonomy" id="2840674"/>
    <lineage>
        <taxon>Bacteria</taxon>
        <taxon>Pseudomonadati</taxon>
        <taxon>Bacteroidota</taxon>
        <taxon>Bacteroidia</taxon>
        <taxon>Bacteroidales</taxon>
        <taxon>Candidatus Aphodosoma</taxon>
    </lineage>
</organism>
<dbReference type="GO" id="GO:0031419">
    <property type="term" value="F:cobalamin binding"/>
    <property type="evidence" value="ECO:0007669"/>
    <property type="project" value="UniProtKB-KW"/>
</dbReference>
<feature type="domain" description="Methylmalonyl-CoA mutase alpha/beta chain catalytic" evidence="10">
    <location>
        <begin position="40"/>
        <end position="112"/>
    </location>
</feature>
<evidence type="ECO:0000313" key="12">
    <source>
        <dbReference type="Proteomes" id="UP000712007"/>
    </source>
</evidence>
<dbReference type="CDD" id="cd02065">
    <property type="entry name" value="B12-binding_like"/>
    <property type="match status" value="1"/>
</dbReference>
<dbReference type="InterPro" id="IPR004608">
    <property type="entry name" value="MMCoA_mutase_b"/>
</dbReference>
<comment type="pathway">
    <text evidence="3">Metabolic intermediate metabolism; propanoyl-CoA degradation; succinyl-CoA from propanoyl-CoA: step 3/3.</text>
</comment>
<dbReference type="Gene3D" id="3.20.20.240">
    <property type="entry name" value="Methylmalonyl-CoA mutase"/>
    <property type="match status" value="1"/>
</dbReference>
<protein>
    <recommendedName>
        <fullName evidence="9">Methylmalonyl-CoA mutase small subunit</fullName>
        <ecNumber evidence="9">5.4.99.2</ecNumber>
    </recommendedName>
</protein>